<dbReference type="Gene3D" id="2.60.120.10">
    <property type="entry name" value="Jelly Rolls"/>
    <property type="match status" value="1"/>
</dbReference>
<evidence type="ECO:0000256" key="3">
    <source>
        <dbReference type="ARBA" id="ARBA00023125"/>
    </source>
</evidence>
<evidence type="ECO:0000256" key="4">
    <source>
        <dbReference type="ARBA" id="ARBA00023242"/>
    </source>
</evidence>
<evidence type="ECO:0000256" key="2">
    <source>
        <dbReference type="ARBA" id="ARBA00010291"/>
    </source>
</evidence>
<reference evidence="7" key="1">
    <citation type="submission" date="2022-07" db="EMBL/GenBank/DDBJ databases">
        <title>Genome Sequence of Physisporinus lineatus.</title>
        <authorList>
            <person name="Buettner E."/>
        </authorList>
    </citation>
    <scope>NUCLEOTIDE SEQUENCE</scope>
    <source>
        <strain evidence="7">VT162</strain>
    </source>
</reference>
<name>A0AAD5UVV5_9APHY</name>
<dbReference type="GO" id="GO:0000776">
    <property type="term" value="C:kinetochore"/>
    <property type="evidence" value="ECO:0007669"/>
    <property type="project" value="InterPro"/>
</dbReference>
<dbReference type="AlphaFoldDB" id="A0AAD5UVV5"/>
<dbReference type="PANTHER" id="PTHR16684:SF11">
    <property type="entry name" value="CENTROMERE PROTEIN C"/>
    <property type="match status" value="1"/>
</dbReference>
<keyword evidence="3" id="KW-0238">DNA-binding</keyword>
<feature type="compositionally biased region" description="Basic and acidic residues" evidence="5">
    <location>
        <begin position="215"/>
        <end position="238"/>
    </location>
</feature>
<evidence type="ECO:0000259" key="6">
    <source>
        <dbReference type="Pfam" id="PF11699"/>
    </source>
</evidence>
<comment type="subcellular location">
    <subcellularLocation>
        <location evidence="1">Nucleus</location>
    </subcellularLocation>
</comment>
<feature type="compositionally biased region" description="Basic residues" evidence="5">
    <location>
        <begin position="310"/>
        <end position="324"/>
    </location>
</feature>
<dbReference type="GO" id="GO:0051455">
    <property type="term" value="P:spindle attachment to meiosis I kinetochore"/>
    <property type="evidence" value="ECO:0007669"/>
    <property type="project" value="TreeGrafter"/>
</dbReference>
<dbReference type="GO" id="GO:0051382">
    <property type="term" value="P:kinetochore assembly"/>
    <property type="evidence" value="ECO:0007669"/>
    <property type="project" value="InterPro"/>
</dbReference>
<feature type="compositionally biased region" description="Basic and acidic residues" evidence="5">
    <location>
        <begin position="325"/>
        <end position="335"/>
    </location>
</feature>
<dbReference type="InterPro" id="IPR014710">
    <property type="entry name" value="RmlC-like_jellyroll"/>
</dbReference>
<keyword evidence="4" id="KW-0539">Nucleus</keyword>
<comment type="similarity">
    <text evidence="2">Belongs to the CENP-C/MIF2 family.</text>
</comment>
<feature type="compositionally biased region" description="Acidic residues" evidence="5">
    <location>
        <begin position="269"/>
        <end position="285"/>
    </location>
</feature>
<feature type="compositionally biased region" description="Basic residues" evidence="5">
    <location>
        <begin position="396"/>
        <end position="409"/>
    </location>
</feature>
<dbReference type="InterPro" id="IPR028386">
    <property type="entry name" value="CENP-C/Mif2/cnp3"/>
</dbReference>
<feature type="region of interest" description="Disordered" evidence="5">
    <location>
        <begin position="117"/>
        <end position="335"/>
    </location>
</feature>
<feature type="compositionally biased region" description="Acidic residues" evidence="5">
    <location>
        <begin position="414"/>
        <end position="432"/>
    </location>
</feature>
<accession>A0AAD5UVV5</accession>
<proteinExistence type="inferred from homology"/>
<gene>
    <name evidence="7" type="ORF">NLI96_g10032</name>
</gene>
<keyword evidence="8" id="KW-1185">Reference proteome</keyword>
<feature type="region of interest" description="Disordered" evidence="5">
    <location>
        <begin position="540"/>
        <end position="577"/>
    </location>
</feature>
<feature type="compositionally biased region" description="Basic and acidic residues" evidence="5">
    <location>
        <begin position="295"/>
        <end position="309"/>
    </location>
</feature>
<dbReference type="EMBL" id="JANAWD010000542">
    <property type="protein sequence ID" value="KAJ3478047.1"/>
    <property type="molecule type" value="Genomic_DNA"/>
</dbReference>
<sequence>MPTAVRRKSSLSTTRRANQKYIPYGGDDFQRGKRTGIPVAYIEHSSDGFEPFEQLIDQADQRTPPRPKVQKKKKPKTPIVEEEESDEYGERDMSLEESTPNSPAAYFLSSKVASLSTRAGSSLNYSPDVNFDEIPSPRPSSSRKSIGNSMTSRGPGPSRLSRAFRADDFEDIGEDLPFDDGVYDDPPEEVEQDDGGIPLPPSSPPVPTPRRKVFKPFEDQDEGGSRKSDRFSSGHERTPSSSKSKGKQRAIEQDEDVSMEDDITRGLEEVEMQVDEAEEEAEVDQETPKAKKTKGREVDDSAEKDERPEKKKARFEKKEKKPSRSQKENVLREVIQDRNMDDSGLRRGARVRYAPLDWWRNEKVVYGRRGSGGSCLVPSIKEIRRIPKEEPQPLGKHAKKRGRSVRSRSKTVEVQEEEDLDLAPEDGWDDETTPDGIIAAYPDGEDVQKRVAFTARMVNPRPAANNDFFFQKVFGDGDFIAAGQLIIPPKKSKPTKGTKDNTFVFYVIEGAVTVKIHRTSFVVANGGMFMVPRARKVIEDENDARSSRFSQSRSPSRTTSRGPEARSSSKGKKAAPS</sequence>
<dbReference type="GO" id="GO:0019237">
    <property type="term" value="F:centromeric DNA binding"/>
    <property type="evidence" value="ECO:0007669"/>
    <property type="project" value="InterPro"/>
</dbReference>
<protein>
    <recommendedName>
        <fullName evidence="6">Mif2/CENP-C cupin domain-containing protein</fullName>
    </recommendedName>
</protein>
<evidence type="ECO:0000256" key="5">
    <source>
        <dbReference type="SAM" id="MobiDB-lite"/>
    </source>
</evidence>
<evidence type="ECO:0000313" key="7">
    <source>
        <dbReference type="EMBL" id="KAJ3478047.1"/>
    </source>
</evidence>
<comment type="caution">
    <text evidence="7">The sequence shown here is derived from an EMBL/GenBank/DDBJ whole genome shotgun (WGS) entry which is preliminary data.</text>
</comment>
<dbReference type="Pfam" id="PF11699">
    <property type="entry name" value="CENP-C_C"/>
    <property type="match status" value="1"/>
</dbReference>
<feature type="region of interest" description="Disordered" evidence="5">
    <location>
        <begin position="1"/>
        <end position="29"/>
    </location>
</feature>
<organism evidence="7 8">
    <name type="scientific">Meripilus lineatus</name>
    <dbReference type="NCBI Taxonomy" id="2056292"/>
    <lineage>
        <taxon>Eukaryota</taxon>
        <taxon>Fungi</taxon>
        <taxon>Dikarya</taxon>
        <taxon>Basidiomycota</taxon>
        <taxon>Agaricomycotina</taxon>
        <taxon>Agaricomycetes</taxon>
        <taxon>Polyporales</taxon>
        <taxon>Meripilaceae</taxon>
        <taxon>Meripilus</taxon>
    </lineage>
</organism>
<feature type="compositionally biased region" description="Pro residues" evidence="5">
    <location>
        <begin position="198"/>
        <end position="208"/>
    </location>
</feature>
<dbReference type="Proteomes" id="UP001212997">
    <property type="component" value="Unassembled WGS sequence"/>
</dbReference>
<evidence type="ECO:0000256" key="1">
    <source>
        <dbReference type="ARBA" id="ARBA00004123"/>
    </source>
</evidence>
<feature type="region of interest" description="Disordered" evidence="5">
    <location>
        <begin position="387"/>
        <end position="432"/>
    </location>
</feature>
<feature type="compositionally biased region" description="Acidic residues" evidence="5">
    <location>
        <begin position="168"/>
        <end position="194"/>
    </location>
</feature>
<dbReference type="InterPro" id="IPR025974">
    <property type="entry name" value="Mif2/CENP-C_cupin"/>
</dbReference>
<dbReference type="GO" id="GO:0051315">
    <property type="term" value="P:attachment of mitotic spindle microtubules to kinetochore"/>
    <property type="evidence" value="ECO:0007669"/>
    <property type="project" value="TreeGrafter"/>
</dbReference>
<feature type="domain" description="Mif2/CENP-C cupin" evidence="6">
    <location>
        <begin position="468"/>
        <end position="537"/>
    </location>
</feature>
<feature type="region of interest" description="Disordered" evidence="5">
    <location>
        <begin position="57"/>
        <end position="102"/>
    </location>
</feature>
<evidence type="ECO:0000313" key="8">
    <source>
        <dbReference type="Proteomes" id="UP001212997"/>
    </source>
</evidence>
<dbReference type="PANTHER" id="PTHR16684">
    <property type="entry name" value="CENTROMERE PROTEIN C"/>
    <property type="match status" value="1"/>
</dbReference>
<feature type="compositionally biased region" description="Polar residues" evidence="5">
    <location>
        <begin position="117"/>
        <end position="127"/>
    </location>
</feature>
<feature type="compositionally biased region" description="Low complexity" evidence="5">
    <location>
        <begin position="547"/>
        <end position="561"/>
    </location>
</feature>
<dbReference type="GO" id="GO:0005634">
    <property type="term" value="C:nucleus"/>
    <property type="evidence" value="ECO:0007669"/>
    <property type="project" value="UniProtKB-SubCell"/>
</dbReference>